<proteinExistence type="predicted"/>
<protein>
    <recommendedName>
        <fullName evidence="3">F5/8 type C domain-containing protein</fullName>
    </recommendedName>
</protein>
<dbReference type="Gene3D" id="2.60.120.260">
    <property type="entry name" value="Galactose-binding domain-like"/>
    <property type="match status" value="1"/>
</dbReference>
<name>A0ABD3X7H5_SINWO</name>
<dbReference type="SUPFAM" id="SSF49785">
    <property type="entry name" value="Galactose-binding domain-like"/>
    <property type="match status" value="1"/>
</dbReference>
<evidence type="ECO:0000313" key="1">
    <source>
        <dbReference type="EMBL" id="KAL3882027.1"/>
    </source>
</evidence>
<evidence type="ECO:0000313" key="2">
    <source>
        <dbReference type="Proteomes" id="UP001634394"/>
    </source>
</evidence>
<evidence type="ECO:0008006" key="3">
    <source>
        <dbReference type="Google" id="ProtNLM"/>
    </source>
</evidence>
<sequence>MFYVFDLDYLKILTNCMSSYWMISKRALIFISTAWSTVPTQPALRLERVLGTSKINIGETSQLTIEVDFPVGTTTNVVIDISSSYEETVLAFVKVVNAILGSNIKLGKEKAFVLNNPDVYPGKEYVHASNVRYNTRAVIDLGIVSNTGADKNLTASQIFITYEVVMVSDAGLGTGTEYWTSVGMFCYFRNDNALVSQISYSLNKTIKGVPGDTKIQCKVIDAPSNLKLGEKSTFRFHMKIPNPKFTLRVEAEWLNTTHQDNYCLKLKIADAGESFKHFLILKNIVAENFICPLSPFLALEIPNLINKESTVSGSDETSDTISVEATIQNTFDVAMLGTQLFFGIKAKIDNKEICVSQFAIVVDPPSWKPLSGAIFAKAHGNDSLSPGFPAMVMASVQTPPETGHVYEISVSTSTTSSKDPALSVLALSLIVHTANMPCSFLDFKAVDLSVFPSVPPTVTSKTFTFTLHNIGYFNDSTANTLNFSIVSLLMDRVDVVQNDRHLLTITAKSSGSTALEGATVTFTVGEKKAYQNSTTHKFQILSECKDNNYLQDTTISVKILVDTETGVVSGPMVFQLPIPQNNTTSKLYFHKAEVVNVGKNVICVCLGDSFELNVTAWDGSIDWKLGILTFPVICNVNLSNDPLANRFVLKVDIEIVGTEWDQNGSYSDYFGYSARYSKTQRWDGWLSIDVHQAQTLNEMAIITGILVNDSALVNVTWPDRYIVQYSADGIPFTDAPNLTDFWNTKCTRVNTNLEYFISVPIISKYVRLSTYPNKSGCWINNYFVTTPAASVLKIWGDVNDTLLFKMNKVFDRDTATCFVPPINGVDTHPPMLWLRMNLSIFNLTLGVPYNVKVIGENLVCYKQSSPKSMHVAHPHETKSSYNFNGYIRFCTLSGNESSTQCTFNCRCTNSVSCNETFLYMRNDGDTINPARLCELQVTLA</sequence>
<gene>
    <name evidence="1" type="ORF">ACJMK2_028408</name>
</gene>
<dbReference type="EMBL" id="JBJQND010000003">
    <property type="protein sequence ID" value="KAL3882027.1"/>
    <property type="molecule type" value="Genomic_DNA"/>
</dbReference>
<accession>A0ABD3X7H5</accession>
<dbReference type="InterPro" id="IPR008979">
    <property type="entry name" value="Galactose-bd-like_sf"/>
</dbReference>
<keyword evidence="2" id="KW-1185">Reference proteome</keyword>
<dbReference type="AlphaFoldDB" id="A0ABD3X7H5"/>
<comment type="caution">
    <text evidence="1">The sequence shown here is derived from an EMBL/GenBank/DDBJ whole genome shotgun (WGS) entry which is preliminary data.</text>
</comment>
<organism evidence="1 2">
    <name type="scientific">Sinanodonta woodiana</name>
    <name type="common">Chinese pond mussel</name>
    <name type="synonym">Anodonta woodiana</name>
    <dbReference type="NCBI Taxonomy" id="1069815"/>
    <lineage>
        <taxon>Eukaryota</taxon>
        <taxon>Metazoa</taxon>
        <taxon>Spiralia</taxon>
        <taxon>Lophotrochozoa</taxon>
        <taxon>Mollusca</taxon>
        <taxon>Bivalvia</taxon>
        <taxon>Autobranchia</taxon>
        <taxon>Heteroconchia</taxon>
        <taxon>Palaeoheterodonta</taxon>
        <taxon>Unionida</taxon>
        <taxon>Unionoidea</taxon>
        <taxon>Unionidae</taxon>
        <taxon>Unioninae</taxon>
        <taxon>Sinanodonta</taxon>
    </lineage>
</organism>
<dbReference type="Proteomes" id="UP001634394">
    <property type="component" value="Unassembled WGS sequence"/>
</dbReference>
<reference evidence="1 2" key="1">
    <citation type="submission" date="2024-11" db="EMBL/GenBank/DDBJ databases">
        <title>Chromosome-level genome assembly of the freshwater bivalve Anodonta woodiana.</title>
        <authorList>
            <person name="Chen X."/>
        </authorList>
    </citation>
    <scope>NUCLEOTIDE SEQUENCE [LARGE SCALE GENOMIC DNA]</scope>
    <source>
        <strain evidence="1">MN2024</strain>
        <tissue evidence="1">Gills</tissue>
    </source>
</reference>